<dbReference type="Proteomes" id="UP000235733">
    <property type="component" value="Unassembled WGS sequence"/>
</dbReference>
<reference evidence="2 3" key="1">
    <citation type="submission" date="2017-09" db="EMBL/GenBank/DDBJ databases">
        <title>Bacterial strain isolated from the female urinary microbiota.</title>
        <authorList>
            <person name="Thomas-White K."/>
            <person name="Kumar N."/>
            <person name="Forster S."/>
            <person name="Putonti C."/>
            <person name="Lawley T."/>
            <person name="Wolfe A.J."/>
        </authorList>
    </citation>
    <scope>NUCLEOTIDE SEQUENCE [LARGE SCALE GENOMIC DNA]</scope>
    <source>
        <strain evidence="2 3">UMB0249</strain>
    </source>
</reference>
<dbReference type="AlphaFoldDB" id="A0A2N6TF29"/>
<dbReference type="Pfam" id="PF14281">
    <property type="entry name" value="PDDEXK_4"/>
    <property type="match status" value="1"/>
</dbReference>
<accession>A0A2N6TF29</accession>
<protein>
    <recommendedName>
        <fullName evidence="4">PD-(D/E)XK nuclease superfamily protein</fullName>
    </recommendedName>
</protein>
<feature type="coiled-coil region" evidence="1">
    <location>
        <begin position="223"/>
        <end position="257"/>
    </location>
</feature>
<proteinExistence type="predicted"/>
<dbReference type="EMBL" id="PNHC01000012">
    <property type="protein sequence ID" value="PMC67951.1"/>
    <property type="molecule type" value="Genomic_DNA"/>
</dbReference>
<gene>
    <name evidence="2" type="ORF">CJ209_10950</name>
</gene>
<sequence length="429" mass="50952">MTKEELLQKAYEKSKEYLYEDSSKFNLLSIIGKDRDEAHIHSKIIYNLLSQNWGKKDKDTFLTLFLKEIGIEDKNIYNKTWEVKRERAFDLEAIRGRLDFEIKSKECIYIIEMKIDADDQPEQLIRYQKFAKEQHKKYKIFYLTLDGHNASKKSIGENSEENKEIEYTNISFKENILNWLENCLKLVEGKENKSACIKQYIASINKILGEENIRIKDNILKSKEDIKTAITIYEKLNEDLQETLKDFFKELKNKLKDVEPKPIYNENYIKDYYNYRLDTDVEDWPGIFIILDEVKSKNFYFVFKIEIATKLCGSFGFIGKKDNYREEMPEFKNFEKVIKKEIPNFYSKCMRNIDNLNLEMNLEESVSDRWFFIENSKGEVIDFKDISLSNTALLSLMDKGVLKKEVKNIATYISNEIVEKYGNIDKEEK</sequence>
<dbReference type="InterPro" id="IPR029470">
    <property type="entry name" value="PDDEXK_4"/>
</dbReference>
<evidence type="ECO:0000256" key="1">
    <source>
        <dbReference type="SAM" id="Coils"/>
    </source>
</evidence>
<comment type="caution">
    <text evidence="2">The sequence shown here is derived from an EMBL/GenBank/DDBJ whole genome shotgun (WGS) entry which is preliminary data.</text>
</comment>
<evidence type="ECO:0000313" key="2">
    <source>
        <dbReference type="EMBL" id="PMC67951.1"/>
    </source>
</evidence>
<keyword evidence="1" id="KW-0175">Coiled coil</keyword>
<evidence type="ECO:0000313" key="3">
    <source>
        <dbReference type="Proteomes" id="UP000235733"/>
    </source>
</evidence>
<organism evidence="2 3">
    <name type="scientific">Fusobacterium nucleatum</name>
    <dbReference type="NCBI Taxonomy" id="851"/>
    <lineage>
        <taxon>Bacteria</taxon>
        <taxon>Fusobacteriati</taxon>
        <taxon>Fusobacteriota</taxon>
        <taxon>Fusobacteriia</taxon>
        <taxon>Fusobacteriales</taxon>
        <taxon>Fusobacteriaceae</taxon>
        <taxon>Fusobacterium</taxon>
    </lineage>
</organism>
<name>A0A2N6TF29_FUSNU</name>
<dbReference type="RefSeq" id="WP_158393557.1">
    <property type="nucleotide sequence ID" value="NZ_PNHC01000012.1"/>
</dbReference>
<evidence type="ECO:0008006" key="4">
    <source>
        <dbReference type="Google" id="ProtNLM"/>
    </source>
</evidence>